<dbReference type="STRING" id="3750.A0A498HM46"/>
<keyword evidence="2" id="KW-1185">Reference proteome</keyword>
<dbReference type="AlphaFoldDB" id="A0A498HM46"/>
<dbReference type="SUPFAM" id="SSF54495">
    <property type="entry name" value="UBC-like"/>
    <property type="match status" value="1"/>
</dbReference>
<organism evidence="1 2">
    <name type="scientific">Malus domestica</name>
    <name type="common">Apple</name>
    <name type="synonym">Pyrus malus</name>
    <dbReference type="NCBI Taxonomy" id="3750"/>
    <lineage>
        <taxon>Eukaryota</taxon>
        <taxon>Viridiplantae</taxon>
        <taxon>Streptophyta</taxon>
        <taxon>Embryophyta</taxon>
        <taxon>Tracheophyta</taxon>
        <taxon>Spermatophyta</taxon>
        <taxon>Magnoliopsida</taxon>
        <taxon>eudicotyledons</taxon>
        <taxon>Gunneridae</taxon>
        <taxon>Pentapetalae</taxon>
        <taxon>rosids</taxon>
        <taxon>fabids</taxon>
        <taxon>Rosales</taxon>
        <taxon>Rosaceae</taxon>
        <taxon>Amygdaloideae</taxon>
        <taxon>Maleae</taxon>
        <taxon>Malus</taxon>
    </lineage>
</organism>
<comment type="caution">
    <text evidence="1">The sequence shown here is derived from an EMBL/GenBank/DDBJ whole genome shotgun (WGS) entry which is preliminary data.</text>
</comment>
<evidence type="ECO:0000313" key="2">
    <source>
        <dbReference type="Proteomes" id="UP000290289"/>
    </source>
</evidence>
<accession>A0A498HM46</accession>
<name>A0A498HM46_MALDO</name>
<dbReference type="Gene3D" id="3.10.110.10">
    <property type="entry name" value="Ubiquitin Conjugating Enzyme"/>
    <property type="match status" value="1"/>
</dbReference>
<dbReference type="InterPro" id="IPR016135">
    <property type="entry name" value="UBQ-conjugating_enzyme/RWD"/>
</dbReference>
<reference evidence="1 2" key="1">
    <citation type="submission" date="2018-10" db="EMBL/GenBank/DDBJ databases">
        <title>A high-quality apple genome assembly.</title>
        <authorList>
            <person name="Hu J."/>
        </authorList>
    </citation>
    <scope>NUCLEOTIDE SEQUENCE [LARGE SCALE GENOMIC DNA]</scope>
    <source>
        <strain evidence="2">cv. HFTH1</strain>
        <tissue evidence="1">Young leaf</tissue>
    </source>
</reference>
<proteinExistence type="predicted"/>
<protein>
    <recommendedName>
        <fullName evidence="3">UBC core domain-containing protein</fullName>
    </recommendedName>
</protein>
<dbReference type="Proteomes" id="UP000290289">
    <property type="component" value="Chromosome 16"/>
</dbReference>
<evidence type="ECO:0000313" key="1">
    <source>
        <dbReference type="EMBL" id="RXH71800.1"/>
    </source>
</evidence>
<gene>
    <name evidence="1" type="ORF">DVH24_025301</name>
</gene>
<dbReference type="EMBL" id="RDQH01000342">
    <property type="protein sequence ID" value="RXH71800.1"/>
    <property type="molecule type" value="Genomic_DNA"/>
</dbReference>
<sequence>MSDLANVFEVLLPQLLLYPNPSDALNGEAAALMMRYQAAYEQRVKGGTIVLSDDGRYFSKSKDAVEFQD</sequence>
<evidence type="ECO:0008006" key="3">
    <source>
        <dbReference type="Google" id="ProtNLM"/>
    </source>
</evidence>